<dbReference type="Gene3D" id="3.10.450.10">
    <property type="match status" value="6"/>
</dbReference>
<organism evidence="16">
    <name type="scientific">Reticulitermes speratus</name>
    <dbReference type="NCBI Taxonomy" id="60591"/>
    <lineage>
        <taxon>Eukaryota</taxon>
        <taxon>Metazoa</taxon>
        <taxon>Ecdysozoa</taxon>
        <taxon>Arthropoda</taxon>
        <taxon>Hexapoda</taxon>
        <taxon>Insecta</taxon>
        <taxon>Pterygota</taxon>
        <taxon>Neoptera</taxon>
        <taxon>Polyneoptera</taxon>
        <taxon>Dictyoptera</taxon>
        <taxon>Blattodea</taxon>
        <taxon>Blattoidea</taxon>
        <taxon>Termitoidae</taxon>
        <taxon>Rhinotermitidae</taxon>
        <taxon>Reticulitermes</taxon>
        <taxon>Frontotermes</taxon>
    </lineage>
</organism>
<evidence type="ECO:0000313" key="16">
    <source>
        <dbReference type="EMBL" id="BAX07429.1"/>
    </source>
</evidence>
<protein>
    <submittedName>
        <fullName evidence="16">Putative cathepsin 8</fullName>
    </submittedName>
</protein>
<dbReference type="InterPro" id="IPR000169">
    <property type="entry name" value="Pept_cys_AS"/>
</dbReference>
<dbReference type="InterPro" id="IPR013201">
    <property type="entry name" value="Prot_inhib_I29"/>
</dbReference>
<dbReference type="Pfam" id="PF08246">
    <property type="entry name" value="Inhibitor_I29"/>
    <property type="match status" value="1"/>
</dbReference>
<keyword evidence="9" id="KW-1015">Disulfide bond</keyword>
<evidence type="ECO:0000256" key="5">
    <source>
        <dbReference type="ARBA" id="ARBA00022729"/>
    </source>
</evidence>
<evidence type="ECO:0000256" key="11">
    <source>
        <dbReference type="SAM" id="MobiDB-lite"/>
    </source>
</evidence>
<dbReference type="GO" id="GO:0006508">
    <property type="term" value="P:proteolysis"/>
    <property type="evidence" value="ECO:0007669"/>
    <property type="project" value="UniProtKB-KW"/>
</dbReference>
<accession>A0A1V1FYT0</accession>
<keyword evidence="6" id="KW-0378">Hydrolase</keyword>
<feature type="compositionally biased region" description="Basic and acidic residues" evidence="11">
    <location>
        <begin position="602"/>
        <end position="611"/>
    </location>
</feature>
<dbReference type="InterPro" id="IPR038765">
    <property type="entry name" value="Papain-like_cys_pep_sf"/>
</dbReference>
<dbReference type="SMART" id="SM00043">
    <property type="entry name" value="CY"/>
    <property type="match status" value="4"/>
</dbReference>
<feature type="domain" description="Cystatin" evidence="13">
    <location>
        <begin position="687"/>
        <end position="798"/>
    </location>
</feature>
<dbReference type="PROSITE" id="PS00287">
    <property type="entry name" value="CYSTATIN"/>
    <property type="match status" value="2"/>
</dbReference>
<dbReference type="InterPro" id="IPR000668">
    <property type="entry name" value="Peptidase_C1A_C"/>
</dbReference>
<dbReference type="GO" id="GO:0004869">
    <property type="term" value="F:cysteine-type endopeptidase inhibitor activity"/>
    <property type="evidence" value="ECO:0007669"/>
    <property type="project" value="UniProtKB-KW"/>
</dbReference>
<dbReference type="GO" id="GO:0005737">
    <property type="term" value="C:cytoplasm"/>
    <property type="evidence" value="ECO:0007669"/>
    <property type="project" value="TreeGrafter"/>
</dbReference>
<dbReference type="Pfam" id="PF00112">
    <property type="entry name" value="Peptidase_C1"/>
    <property type="match status" value="1"/>
</dbReference>
<dbReference type="Pfam" id="PF00031">
    <property type="entry name" value="Cystatin"/>
    <property type="match status" value="4"/>
</dbReference>
<evidence type="ECO:0000256" key="1">
    <source>
        <dbReference type="ARBA" id="ARBA00009403"/>
    </source>
</evidence>
<dbReference type="SMART" id="SM00848">
    <property type="entry name" value="Inhibitor_I29"/>
    <property type="match status" value="1"/>
</dbReference>
<dbReference type="GO" id="GO:0005615">
    <property type="term" value="C:extracellular space"/>
    <property type="evidence" value="ECO:0007669"/>
    <property type="project" value="TreeGrafter"/>
</dbReference>
<dbReference type="SUPFAM" id="SSF54403">
    <property type="entry name" value="Cystatin/monellin"/>
    <property type="match status" value="5"/>
</dbReference>
<feature type="chain" id="PRO_5010710125" evidence="12">
    <location>
        <begin position="21"/>
        <end position="1385"/>
    </location>
</feature>
<feature type="compositionally biased region" description="Basic and acidic residues" evidence="11">
    <location>
        <begin position="646"/>
        <end position="661"/>
    </location>
</feature>
<evidence type="ECO:0000259" key="15">
    <source>
        <dbReference type="SMART" id="SM00848"/>
    </source>
</evidence>
<dbReference type="FunFam" id="3.90.70.10:FF:000130">
    <property type="entry name" value="Cysteine proteinase 1"/>
    <property type="match status" value="1"/>
</dbReference>
<dbReference type="PANTHER" id="PTHR46186">
    <property type="entry name" value="CYSTATIN"/>
    <property type="match status" value="1"/>
</dbReference>
<feature type="region of interest" description="Disordered" evidence="11">
    <location>
        <begin position="599"/>
        <end position="661"/>
    </location>
</feature>
<evidence type="ECO:0000259" key="14">
    <source>
        <dbReference type="SMART" id="SM00645"/>
    </source>
</evidence>
<proteinExistence type="evidence at transcript level"/>
<evidence type="ECO:0000256" key="2">
    <source>
        <dbReference type="ARBA" id="ARBA00022670"/>
    </source>
</evidence>
<evidence type="ECO:0000256" key="4">
    <source>
        <dbReference type="ARBA" id="ARBA00022704"/>
    </source>
</evidence>
<dbReference type="PROSITE" id="PS00640">
    <property type="entry name" value="THIOL_PROTEASE_ASN"/>
    <property type="match status" value="1"/>
</dbReference>
<evidence type="ECO:0000259" key="13">
    <source>
        <dbReference type="SMART" id="SM00043"/>
    </source>
</evidence>
<comment type="similarity">
    <text evidence="1">Belongs to the cystatin family.</text>
</comment>
<evidence type="ECO:0000256" key="9">
    <source>
        <dbReference type="ARBA" id="ARBA00023157"/>
    </source>
</evidence>
<dbReference type="InterPro" id="IPR018073">
    <property type="entry name" value="Prot_inh_cystat_CS"/>
</dbReference>
<evidence type="ECO:0000256" key="7">
    <source>
        <dbReference type="ARBA" id="ARBA00022807"/>
    </source>
</evidence>
<dbReference type="PROSITE" id="PS00639">
    <property type="entry name" value="THIOL_PROTEASE_HIS"/>
    <property type="match status" value="1"/>
</dbReference>
<evidence type="ECO:0000256" key="10">
    <source>
        <dbReference type="ARBA" id="ARBA00023180"/>
    </source>
</evidence>
<reference evidence="16" key="1">
    <citation type="journal article" date="2017" name="PLoS ONE">
        <title>Caste-, sex-, and age-dependent expression of immune-related genes in a Japanese subterranean termite, Reticulitermes speratus.</title>
        <authorList>
            <person name="Mitaka Y."/>
            <person name="Kobayashi K."/>
            <person name="Matsuura K."/>
        </authorList>
    </citation>
    <scope>NUCLEOTIDE SEQUENCE</scope>
    <source>
        <tissue evidence="16">Whole body</tissue>
    </source>
</reference>
<dbReference type="PRINTS" id="PR00705">
    <property type="entry name" value="PAPAIN"/>
</dbReference>
<feature type="domain" description="Cystatin" evidence="13">
    <location>
        <begin position="417"/>
        <end position="525"/>
    </location>
</feature>
<dbReference type="GO" id="GO:0031982">
    <property type="term" value="C:vesicle"/>
    <property type="evidence" value="ECO:0007669"/>
    <property type="project" value="TreeGrafter"/>
</dbReference>
<name>A0A1V1FYT0_9NEOP</name>
<keyword evidence="4" id="KW-0789">Thiol protease inhibitor</keyword>
<feature type="domain" description="Cystatin" evidence="13">
    <location>
        <begin position="947"/>
        <end position="1055"/>
    </location>
</feature>
<keyword evidence="2" id="KW-0645">Protease</keyword>
<dbReference type="CDD" id="cd02248">
    <property type="entry name" value="Peptidase_C1A"/>
    <property type="match status" value="1"/>
</dbReference>
<dbReference type="InterPro" id="IPR000010">
    <property type="entry name" value="Cystatin_dom"/>
</dbReference>
<dbReference type="EMBL" id="FX985416">
    <property type="protein sequence ID" value="BAX07429.1"/>
    <property type="molecule type" value="mRNA"/>
</dbReference>
<evidence type="ECO:0000256" key="12">
    <source>
        <dbReference type="SAM" id="SignalP"/>
    </source>
</evidence>
<feature type="domain" description="Cathepsin propeptide inhibitor" evidence="15">
    <location>
        <begin position="1080"/>
        <end position="1137"/>
    </location>
</feature>
<dbReference type="SMART" id="SM00645">
    <property type="entry name" value="Pept_C1"/>
    <property type="match status" value="1"/>
</dbReference>
<dbReference type="InterPro" id="IPR046350">
    <property type="entry name" value="Cystatin_sf"/>
</dbReference>
<sequence length="1385" mass="154257">MAHLVGLSVILLCCLSEVICVETDDSKFKDAAQFVLDSFNRQPNSLYVYDSAKIINVYEKNDSLLSTYFMQLDIAVSCNSSVGCTPSHIICELVLRDNSSADTKDIAEDRTKCVTKEVEPILPTNGHGFGEESITDEIRGIAAFAVQQLKSNGDAGRSVVDIMSVKRQVAGNCTTLYLTLKVARTEGGDALLFEVCEAEVNQTAEMVLESNLTCFPLSSMLPDAPLGAAGVTAIAERAADELDSLSFSEFTLKLVDVLRAETTVTPGSEGMVTTLELRLAPTLCLKNVDVEGDSDGLYEKRRCPENVANRRIICSITSWDRPWVDDTLYSEPACYADAHDGGTLETRRTNENVREHQEGNSDTMMNDDIEPLNEESSLLAVEHHSVPVVEELDPIVEKIEESQSPVVEDTIIATRTYCTGCPTDLDVSNPALQEYIDQALTMIDEGSYGRYMHKATRIAKAQKQVVNGVKYILQLEVAETSCLKGSTQDRTSCLPDMSSVRTCLVEFLEKPWLDSSREIVSSNCTYYNNDLENEIQPHILPNNEANRQDIFDYLDAMIEPEPVTVKVLSSYGRDGLYLPENEPENHPFESDAEQIYVSNSDGIKKKSDKSQLYEPSSESTSDEEKVSKSKEESDDSKETEQPESQKVQDHSGESDQSLEERQEKINEKFAAYLTGENRDRREITPWSTPGGLKVIDSSETELVNKLAHIAVQTLDEIDEDDKKRVVLEVLGAQREIVNGVMYHLQLRVVTTSCSENGASKPDCMKNHSSPVKKCKVELHRSFTDNSHLDAKVVKSECAPEETILPVKKLKQKRSVGNIVVGGASPTNTSDPYITRLSDFAVSELDKGTNSLYTQCIVKIVSASKQVVAGYNVFLVLELGESNLRKGETNNGSCELNQNSEIKTCHITIWDRPWLGNAQEVTSFNCSPSESRVAAEFSTDRVKRSEYSPRGAPAQADVSDPYIQEIASAALVEVDRRSNALYRQRIIRIVEAQQQVVAGVLVRLTLELGYSTCRKGRDEDIATCQLRNNSNNQICHVEVWDRPWLKLREVNNVSCSSAAENRVKRKSWIGGGTHDIHIGLFNEFITKYNKQYKGQAEYKRRFHIYRANMKKVERLQNTEQGTAVYGATQFADLTSKEFKQYCLGLNPKLKVSNSIPLQEAKIPDVQLPEEFDWRDHNVVTEVKNQGSCGSCWAFSVTGNIEGQWAIKNGKLYSLSEQELVDCDTMDDGCNGGLPENAYKAIESLGGLETEKDYPYEGADEKCHFKKGDVKVTIQGAVNITKNETQMAQWLYKNGPISIGINANAMQFYMGGISHPWKFLCNGEDLDHGVLIVGYGVHTYPLFQKELPFWIIKNSWGVNWGEQGYYRVYRGDGTCGVNQMATSSIVG</sequence>
<dbReference type="SUPFAM" id="SSF54001">
    <property type="entry name" value="Cysteine proteinases"/>
    <property type="match status" value="1"/>
</dbReference>
<keyword evidence="10" id="KW-0325">Glycoprotein</keyword>
<keyword evidence="5 12" id="KW-0732">Signal</keyword>
<evidence type="ECO:0000256" key="6">
    <source>
        <dbReference type="ARBA" id="ARBA00022801"/>
    </source>
</evidence>
<dbReference type="Gene3D" id="3.90.70.10">
    <property type="entry name" value="Cysteine proteinases"/>
    <property type="match status" value="1"/>
</dbReference>
<gene>
    <name evidence="16" type="primary">CTS8</name>
</gene>
<dbReference type="InterPro" id="IPR025660">
    <property type="entry name" value="Pept_his_AS"/>
</dbReference>
<feature type="signal peptide" evidence="12">
    <location>
        <begin position="1"/>
        <end position="20"/>
    </location>
</feature>
<evidence type="ECO:0000256" key="3">
    <source>
        <dbReference type="ARBA" id="ARBA00022690"/>
    </source>
</evidence>
<keyword evidence="7" id="KW-0788">Thiol protease</keyword>
<dbReference type="GO" id="GO:0008234">
    <property type="term" value="F:cysteine-type peptidase activity"/>
    <property type="evidence" value="ECO:0007669"/>
    <property type="project" value="UniProtKB-KW"/>
</dbReference>
<feature type="domain" description="Cystatin" evidence="13">
    <location>
        <begin position="818"/>
        <end position="926"/>
    </location>
</feature>
<keyword evidence="8" id="KW-0865">Zymogen</keyword>
<dbReference type="PROSITE" id="PS00139">
    <property type="entry name" value="THIOL_PROTEASE_CYS"/>
    <property type="match status" value="1"/>
</dbReference>
<feature type="compositionally biased region" description="Basic and acidic residues" evidence="11">
    <location>
        <begin position="622"/>
        <end position="640"/>
    </location>
</feature>
<keyword evidence="3" id="KW-0646">Protease inhibitor</keyword>
<dbReference type="PANTHER" id="PTHR46186:SF2">
    <property type="entry name" value="CYSTATIN"/>
    <property type="match status" value="1"/>
</dbReference>
<dbReference type="InterPro" id="IPR025661">
    <property type="entry name" value="Pept_asp_AS"/>
</dbReference>
<dbReference type="CDD" id="cd00042">
    <property type="entry name" value="CY"/>
    <property type="match status" value="4"/>
</dbReference>
<feature type="domain" description="Peptidase C1A papain C-terminal" evidence="14">
    <location>
        <begin position="1166"/>
        <end position="1383"/>
    </location>
</feature>
<evidence type="ECO:0000256" key="8">
    <source>
        <dbReference type="ARBA" id="ARBA00023145"/>
    </source>
</evidence>
<dbReference type="InterPro" id="IPR039417">
    <property type="entry name" value="Peptidase_C1A_papain-like"/>
</dbReference>